<gene>
    <name evidence="2" type="ORF">V6N11_054512</name>
</gene>
<protein>
    <submittedName>
        <fullName evidence="2">Uncharacterized protein</fullName>
    </submittedName>
</protein>
<evidence type="ECO:0000256" key="1">
    <source>
        <dbReference type="SAM" id="MobiDB-lite"/>
    </source>
</evidence>
<evidence type="ECO:0000313" key="2">
    <source>
        <dbReference type="EMBL" id="KAK9020014.1"/>
    </source>
</evidence>
<dbReference type="Proteomes" id="UP001396334">
    <property type="component" value="Unassembled WGS sequence"/>
</dbReference>
<organism evidence="2 3">
    <name type="scientific">Hibiscus sabdariffa</name>
    <name type="common">roselle</name>
    <dbReference type="NCBI Taxonomy" id="183260"/>
    <lineage>
        <taxon>Eukaryota</taxon>
        <taxon>Viridiplantae</taxon>
        <taxon>Streptophyta</taxon>
        <taxon>Embryophyta</taxon>
        <taxon>Tracheophyta</taxon>
        <taxon>Spermatophyta</taxon>
        <taxon>Magnoliopsida</taxon>
        <taxon>eudicotyledons</taxon>
        <taxon>Gunneridae</taxon>
        <taxon>Pentapetalae</taxon>
        <taxon>rosids</taxon>
        <taxon>malvids</taxon>
        <taxon>Malvales</taxon>
        <taxon>Malvaceae</taxon>
        <taxon>Malvoideae</taxon>
        <taxon>Hibiscus</taxon>
    </lineage>
</organism>
<feature type="compositionally biased region" description="Polar residues" evidence="1">
    <location>
        <begin position="84"/>
        <end position="96"/>
    </location>
</feature>
<proteinExistence type="predicted"/>
<dbReference type="EMBL" id="JBBPBN010000017">
    <property type="protein sequence ID" value="KAK9020014.1"/>
    <property type="molecule type" value="Genomic_DNA"/>
</dbReference>
<name>A0ABR2S4Z2_9ROSI</name>
<feature type="region of interest" description="Disordered" evidence="1">
    <location>
        <begin position="69"/>
        <end position="104"/>
    </location>
</feature>
<reference evidence="2 3" key="1">
    <citation type="journal article" date="2024" name="G3 (Bethesda)">
        <title>Genome assembly of Hibiscus sabdariffa L. provides insights into metabolisms of medicinal natural products.</title>
        <authorList>
            <person name="Kim T."/>
        </authorList>
    </citation>
    <scope>NUCLEOTIDE SEQUENCE [LARGE SCALE GENOMIC DNA]</scope>
    <source>
        <strain evidence="2">TK-2024</strain>
        <tissue evidence="2">Old leaves</tissue>
    </source>
</reference>
<accession>A0ABR2S4Z2</accession>
<evidence type="ECO:0000313" key="3">
    <source>
        <dbReference type="Proteomes" id="UP001396334"/>
    </source>
</evidence>
<keyword evidence="3" id="KW-1185">Reference proteome</keyword>
<sequence>MTSCSEPRQVTRSRAVLVLPDKGTSATTMQDASMPSSILAHVPTLVVVSPAHIENTIDSTLVVDTSTSMTESPALAPESIDDVMSTSPIGASSQGTDVVGVRTP</sequence>
<comment type="caution">
    <text evidence="2">The sequence shown here is derived from an EMBL/GenBank/DDBJ whole genome shotgun (WGS) entry which is preliminary data.</text>
</comment>